<evidence type="ECO:0000256" key="1">
    <source>
        <dbReference type="SAM" id="MobiDB-lite"/>
    </source>
</evidence>
<dbReference type="Proteomes" id="UP001652564">
    <property type="component" value="Unassembled WGS sequence"/>
</dbReference>
<feature type="region of interest" description="Disordered" evidence="1">
    <location>
        <begin position="37"/>
        <end position="62"/>
    </location>
</feature>
<feature type="signal peptide" evidence="2">
    <location>
        <begin position="1"/>
        <end position="23"/>
    </location>
</feature>
<keyword evidence="4" id="KW-1185">Reference proteome</keyword>
<protein>
    <submittedName>
        <fullName evidence="3">Uncharacterized protein</fullName>
    </submittedName>
</protein>
<proteinExistence type="predicted"/>
<organism evidence="3 4">
    <name type="scientific">Albidovulum litorale</name>
    <dbReference type="NCBI Taxonomy" id="2984134"/>
    <lineage>
        <taxon>Bacteria</taxon>
        <taxon>Pseudomonadati</taxon>
        <taxon>Pseudomonadota</taxon>
        <taxon>Alphaproteobacteria</taxon>
        <taxon>Rhodobacterales</taxon>
        <taxon>Paracoccaceae</taxon>
        <taxon>Albidovulum</taxon>
    </lineage>
</organism>
<dbReference type="EMBL" id="JAOWKZ010000002">
    <property type="protein sequence ID" value="MCV2871866.1"/>
    <property type="molecule type" value="Genomic_DNA"/>
</dbReference>
<evidence type="ECO:0000256" key="2">
    <source>
        <dbReference type="SAM" id="SignalP"/>
    </source>
</evidence>
<keyword evidence="2" id="KW-0732">Signal</keyword>
<dbReference type="RefSeq" id="WP_263739074.1">
    <property type="nucleotide sequence ID" value="NZ_JAOWKZ010000002.1"/>
</dbReference>
<sequence>MTVFPTKLLLAALMITAFGVTPAASQFGGPVLPRLTFPDPAPTDGQETDADCPAQQTCPTKT</sequence>
<name>A0ABT2ZL55_9RHOB</name>
<feature type="chain" id="PRO_5045329263" evidence="2">
    <location>
        <begin position="24"/>
        <end position="62"/>
    </location>
</feature>
<comment type="caution">
    <text evidence="3">The sequence shown here is derived from an EMBL/GenBank/DDBJ whole genome shotgun (WGS) entry which is preliminary data.</text>
</comment>
<evidence type="ECO:0000313" key="3">
    <source>
        <dbReference type="EMBL" id="MCV2871866.1"/>
    </source>
</evidence>
<gene>
    <name evidence="3" type="ORF">OEZ71_06110</name>
</gene>
<accession>A0ABT2ZL55</accession>
<reference evidence="3 4" key="1">
    <citation type="submission" date="2022-10" db="EMBL/GenBank/DDBJ databases">
        <title>Defluviimonas sp. nov., isolated from ocean surface sediments.</title>
        <authorList>
            <person name="He W."/>
            <person name="Wang L."/>
            <person name="Zhang D.-F."/>
        </authorList>
    </citation>
    <scope>NUCLEOTIDE SEQUENCE [LARGE SCALE GENOMIC DNA]</scope>
    <source>
        <strain evidence="3 4">WL0050</strain>
    </source>
</reference>
<evidence type="ECO:0000313" key="4">
    <source>
        <dbReference type="Proteomes" id="UP001652564"/>
    </source>
</evidence>